<reference evidence="2" key="1">
    <citation type="submission" date="2017-01" db="EMBL/GenBank/DDBJ databases">
        <title>Genome Analysis of Deinococcus marmoris KOPRI26562.</title>
        <authorList>
            <person name="Kim J.H."/>
            <person name="Oh H.-M."/>
        </authorList>
    </citation>
    <scope>NUCLEOTIDE SEQUENCE [LARGE SCALE GENOMIC DNA]</scope>
    <source>
        <strain evidence="2">PAMC 26633</strain>
    </source>
</reference>
<dbReference type="EMBL" id="MTHB01000047">
    <property type="protein sequence ID" value="OXC79033.1"/>
    <property type="molecule type" value="Genomic_DNA"/>
</dbReference>
<protein>
    <submittedName>
        <fullName evidence="1">Uncharacterized protein</fullName>
    </submittedName>
</protein>
<comment type="caution">
    <text evidence="1">The sequence shown here is derived from an EMBL/GenBank/DDBJ whole genome shotgun (WGS) entry which is preliminary data.</text>
</comment>
<proteinExistence type="predicted"/>
<evidence type="ECO:0000313" key="2">
    <source>
        <dbReference type="Proteomes" id="UP000214720"/>
    </source>
</evidence>
<organism evidence="1 2">
    <name type="scientific">Caballeronia sordidicola</name>
    <name type="common">Burkholderia sordidicola</name>
    <dbReference type="NCBI Taxonomy" id="196367"/>
    <lineage>
        <taxon>Bacteria</taxon>
        <taxon>Pseudomonadati</taxon>
        <taxon>Pseudomonadota</taxon>
        <taxon>Betaproteobacteria</taxon>
        <taxon>Burkholderiales</taxon>
        <taxon>Burkholderiaceae</taxon>
        <taxon>Caballeronia</taxon>
    </lineage>
</organism>
<evidence type="ECO:0000313" key="1">
    <source>
        <dbReference type="EMBL" id="OXC79033.1"/>
    </source>
</evidence>
<accession>A0A226X6T2</accession>
<name>A0A226X6T2_CABSO</name>
<dbReference type="AlphaFoldDB" id="A0A226X6T2"/>
<dbReference type="Proteomes" id="UP000214720">
    <property type="component" value="Unassembled WGS sequence"/>
</dbReference>
<gene>
    <name evidence="1" type="ORF">BSU04_09015</name>
</gene>
<sequence>MHLIKRILDIDDNPARGDMVDIELQTLDMNVWRYTPRP</sequence>